<dbReference type="PANTHER" id="PTHR10426">
    <property type="entry name" value="STRICTOSIDINE SYNTHASE-RELATED"/>
    <property type="match status" value="1"/>
</dbReference>
<dbReference type="GO" id="GO:0005773">
    <property type="term" value="C:vacuole"/>
    <property type="evidence" value="ECO:0007669"/>
    <property type="project" value="UniProtKB-SubCell"/>
</dbReference>
<dbReference type="Gramene" id="CDO98507">
    <property type="protein sequence ID" value="CDO98507"/>
    <property type="gene ID" value="GSCOC_T00022626001"/>
</dbReference>
<feature type="signal peptide" evidence="5">
    <location>
        <begin position="1"/>
        <end position="18"/>
    </location>
</feature>
<dbReference type="GO" id="GO:0016787">
    <property type="term" value="F:hydrolase activity"/>
    <property type="evidence" value="ECO:0007669"/>
    <property type="project" value="TreeGrafter"/>
</dbReference>
<dbReference type="AlphaFoldDB" id="A0A068TR43"/>
<keyword evidence="8" id="KW-1185">Reference proteome</keyword>
<proteinExistence type="inferred from homology"/>
<sequence length="331" mass="36165">MAALSIFVIVSFLPSIIALDPYSKFIQLNLPSGATGPESVALDSRNEGPYCAISDGRVLKYIDSNTGFVDFAYTSPKRTKQLCDGTTDANLGPTCGRPLGFSFDNLINVLYIVDAFLGLFKVGPDGGLATLLANSAGGVKLNFLTGIDVNPITRDVYITDASLTYDLRNITQPNLVTDSSGRLIKYNPRKNEVTVLQEGLSVPIGPAVSFDGSFVLFSEYSAKRVVKYWLLGPKANTSEVLRDLPGNPSKVKRASNVGEFWVAVDINVQQPRFTTPYGYKIDSFGNLLFVKDLEDHYYNVPVSVVQEYFGTTLLVGSRGENFVGIYKKTLF</sequence>
<comment type="subcellular location">
    <subcellularLocation>
        <location evidence="1">Vacuole</location>
    </subcellularLocation>
</comment>
<evidence type="ECO:0000256" key="1">
    <source>
        <dbReference type="ARBA" id="ARBA00004116"/>
    </source>
</evidence>
<evidence type="ECO:0000256" key="2">
    <source>
        <dbReference type="ARBA" id="ARBA00009191"/>
    </source>
</evidence>
<reference evidence="8" key="1">
    <citation type="journal article" date="2014" name="Science">
        <title>The coffee genome provides insight into the convergent evolution of caffeine biosynthesis.</title>
        <authorList>
            <person name="Denoeud F."/>
            <person name="Carretero-Paulet L."/>
            <person name="Dereeper A."/>
            <person name="Droc G."/>
            <person name="Guyot R."/>
            <person name="Pietrella M."/>
            <person name="Zheng C."/>
            <person name="Alberti A."/>
            <person name="Anthony F."/>
            <person name="Aprea G."/>
            <person name="Aury J.M."/>
            <person name="Bento P."/>
            <person name="Bernard M."/>
            <person name="Bocs S."/>
            <person name="Campa C."/>
            <person name="Cenci A."/>
            <person name="Combes M.C."/>
            <person name="Crouzillat D."/>
            <person name="Da Silva C."/>
            <person name="Daddiego L."/>
            <person name="De Bellis F."/>
            <person name="Dussert S."/>
            <person name="Garsmeur O."/>
            <person name="Gayraud T."/>
            <person name="Guignon V."/>
            <person name="Jahn K."/>
            <person name="Jamilloux V."/>
            <person name="Joet T."/>
            <person name="Labadie K."/>
            <person name="Lan T."/>
            <person name="Leclercq J."/>
            <person name="Lepelley M."/>
            <person name="Leroy T."/>
            <person name="Li L.T."/>
            <person name="Librado P."/>
            <person name="Lopez L."/>
            <person name="Munoz A."/>
            <person name="Noel B."/>
            <person name="Pallavicini A."/>
            <person name="Perrotta G."/>
            <person name="Poncet V."/>
            <person name="Pot D."/>
            <person name="Priyono X."/>
            <person name="Rigoreau M."/>
            <person name="Rouard M."/>
            <person name="Rozas J."/>
            <person name="Tranchant-Dubreuil C."/>
            <person name="VanBuren R."/>
            <person name="Zhang Q."/>
            <person name="Andrade A.C."/>
            <person name="Argout X."/>
            <person name="Bertrand B."/>
            <person name="de Kochko A."/>
            <person name="Graziosi G."/>
            <person name="Henry R.J."/>
            <person name="Jayarama X."/>
            <person name="Ming R."/>
            <person name="Nagai C."/>
            <person name="Rounsley S."/>
            <person name="Sankoff D."/>
            <person name="Giuliano G."/>
            <person name="Albert V.A."/>
            <person name="Wincker P."/>
            <person name="Lashermes P."/>
        </authorList>
    </citation>
    <scope>NUCLEOTIDE SEQUENCE [LARGE SCALE GENOMIC DNA]</scope>
    <source>
        <strain evidence="8">cv. DH200-94</strain>
    </source>
</reference>
<evidence type="ECO:0000313" key="8">
    <source>
        <dbReference type="Proteomes" id="UP000295252"/>
    </source>
</evidence>
<dbReference type="PhylomeDB" id="A0A068TR43"/>
<comment type="similarity">
    <text evidence="2">Belongs to the strictosidine synthase family.</text>
</comment>
<evidence type="ECO:0000313" key="7">
    <source>
        <dbReference type="EMBL" id="CDO98507.1"/>
    </source>
</evidence>
<dbReference type="PANTHER" id="PTHR10426:SF136">
    <property type="entry name" value="PROTEIN STRICTOSIDINE SYNTHASE-LIKE 9-LIKE"/>
    <property type="match status" value="1"/>
</dbReference>
<dbReference type="Pfam" id="PF03088">
    <property type="entry name" value="Str_synth"/>
    <property type="match status" value="1"/>
</dbReference>
<dbReference type="InParanoid" id="A0A068TR43"/>
<name>A0A068TR43_COFCA</name>
<dbReference type="InterPro" id="IPR011042">
    <property type="entry name" value="6-blade_b-propeller_TolB-like"/>
</dbReference>
<dbReference type="InterPro" id="IPR018119">
    <property type="entry name" value="Strictosidine_synth_cons-reg"/>
</dbReference>
<keyword evidence="5" id="KW-0732">Signal</keyword>
<dbReference type="OMA" id="YSRAQHQ"/>
<protein>
    <recommendedName>
        <fullName evidence="6">Strictosidine synthase conserved region domain-containing protein</fullName>
    </recommendedName>
</protein>
<gene>
    <name evidence="7" type="ORF">GSCOC_T00022626001</name>
</gene>
<evidence type="ECO:0000256" key="3">
    <source>
        <dbReference type="ARBA" id="ARBA00022554"/>
    </source>
</evidence>
<dbReference type="Gene3D" id="2.120.10.30">
    <property type="entry name" value="TolB, C-terminal domain"/>
    <property type="match status" value="1"/>
</dbReference>
<keyword evidence="4" id="KW-0325">Glycoprotein</keyword>
<feature type="domain" description="Strictosidine synthase conserved region" evidence="6">
    <location>
        <begin position="147"/>
        <end position="232"/>
    </location>
</feature>
<feature type="chain" id="PRO_5001654141" description="Strictosidine synthase conserved region domain-containing protein" evidence="5">
    <location>
        <begin position="19"/>
        <end position="331"/>
    </location>
</feature>
<dbReference type="STRING" id="49390.A0A068TR43"/>
<dbReference type="EMBL" id="HG739086">
    <property type="protein sequence ID" value="CDO98507.1"/>
    <property type="molecule type" value="Genomic_DNA"/>
</dbReference>
<dbReference type="Proteomes" id="UP000295252">
    <property type="component" value="Chromosome VI"/>
</dbReference>
<dbReference type="OrthoDB" id="5307922at2759"/>
<evidence type="ECO:0000256" key="5">
    <source>
        <dbReference type="SAM" id="SignalP"/>
    </source>
</evidence>
<organism evidence="7 8">
    <name type="scientific">Coffea canephora</name>
    <name type="common">Robusta coffee</name>
    <dbReference type="NCBI Taxonomy" id="49390"/>
    <lineage>
        <taxon>Eukaryota</taxon>
        <taxon>Viridiplantae</taxon>
        <taxon>Streptophyta</taxon>
        <taxon>Embryophyta</taxon>
        <taxon>Tracheophyta</taxon>
        <taxon>Spermatophyta</taxon>
        <taxon>Magnoliopsida</taxon>
        <taxon>eudicotyledons</taxon>
        <taxon>Gunneridae</taxon>
        <taxon>Pentapetalae</taxon>
        <taxon>asterids</taxon>
        <taxon>lamiids</taxon>
        <taxon>Gentianales</taxon>
        <taxon>Rubiaceae</taxon>
        <taxon>Ixoroideae</taxon>
        <taxon>Gardenieae complex</taxon>
        <taxon>Bertiereae - Coffeeae clade</taxon>
        <taxon>Coffeeae</taxon>
        <taxon>Coffea</taxon>
    </lineage>
</organism>
<accession>A0A068TR43</accession>
<evidence type="ECO:0000259" key="6">
    <source>
        <dbReference type="Pfam" id="PF03088"/>
    </source>
</evidence>
<dbReference type="GO" id="GO:0012505">
    <property type="term" value="C:endomembrane system"/>
    <property type="evidence" value="ECO:0007669"/>
    <property type="project" value="TreeGrafter"/>
</dbReference>
<keyword evidence="3" id="KW-0926">Vacuole</keyword>
<dbReference type="SUPFAM" id="SSF63829">
    <property type="entry name" value="Calcium-dependent phosphotriesterase"/>
    <property type="match status" value="1"/>
</dbReference>
<evidence type="ECO:0000256" key="4">
    <source>
        <dbReference type="ARBA" id="ARBA00023180"/>
    </source>
</evidence>